<reference evidence="3" key="1">
    <citation type="submission" date="2020-07" db="EMBL/GenBank/DDBJ databases">
        <title>Genome sequence and genetic diversity analysis of an under-domesticated orphan crop, white fonio (Digitaria exilis).</title>
        <authorList>
            <person name="Bennetzen J.L."/>
            <person name="Chen S."/>
            <person name="Ma X."/>
            <person name="Wang X."/>
            <person name="Yssel A.E.J."/>
            <person name="Chaluvadi S.R."/>
            <person name="Johnson M."/>
            <person name="Gangashetty P."/>
            <person name="Hamidou F."/>
            <person name="Sanogo M.D."/>
            <person name="Zwaenepoel A."/>
            <person name="Wallace J."/>
            <person name="Van De Peer Y."/>
            <person name="Van Deynze A."/>
        </authorList>
    </citation>
    <scope>NUCLEOTIDE SEQUENCE</scope>
    <source>
        <tissue evidence="3">Leaves</tissue>
    </source>
</reference>
<protein>
    <recommendedName>
        <fullName evidence="2">DUF3615 domain-containing protein</fullName>
    </recommendedName>
</protein>
<feature type="compositionally biased region" description="Polar residues" evidence="1">
    <location>
        <begin position="1"/>
        <end position="11"/>
    </location>
</feature>
<dbReference type="Pfam" id="PF12274">
    <property type="entry name" value="DUF3615"/>
    <property type="match status" value="1"/>
</dbReference>
<accession>A0A835AWT7</accession>
<name>A0A835AWT7_9POAL</name>
<proteinExistence type="predicted"/>
<gene>
    <name evidence="3" type="ORF">HU200_050557</name>
</gene>
<dbReference type="PANTHER" id="PTHR34710:SF22">
    <property type="match status" value="1"/>
</dbReference>
<feature type="compositionally biased region" description="Acidic residues" evidence="1">
    <location>
        <begin position="72"/>
        <end position="86"/>
    </location>
</feature>
<keyword evidence="4" id="KW-1185">Reference proteome</keyword>
<dbReference type="InterPro" id="IPR022059">
    <property type="entry name" value="DUF3615"/>
</dbReference>
<dbReference type="EMBL" id="JACEFO010002254">
    <property type="protein sequence ID" value="KAF8670533.1"/>
    <property type="molecule type" value="Genomic_DNA"/>
</dbReference>
<feature type="region of interest" description="Disordered" evidence="1">
    <location>
        <begin position="1"/>
        <end position="117"/>
    </location>
</feature>
<feature type="domain" description="DUF3615" evidence="2">
    <location>
        <begin position="130"/>
        <end position="238"/>
    </location>
</feature>
<feature type="compositionally biased region" description="Low complexity" evidence="1">
    <location>
        <begin position="87"/>
        <end position="96"/>
    </location>
</feature>
<organism evidence="3 4">
    <name type="scientific">Digitaria exilis</name>
    <dbReference type="NCBI Taxonomy" id="1010633"/>
    <lineage>
        <taxon>Eukaryota</taxon>
        <taxon>Viridiplantae</taxon>
        <taxon>Streptophyta</taxon>
        <taxon>Embryophyta</taxon>
        <taxon>Tracheophyta</taxon>
        <taxon>Spermatophyta</taxon>
        <taxon>Magnoliopsida</taxon>
        <taxon>Liliopsida</taxon>
        <taxon>Poales</taxon>
        <taxon>Poaceae</taxon>
        <taxon>PACMAD clade</taxon>
        <taxon>Panicoideae</taxon>
        <taxon>Panicodae</taxon>
        <taxon>Paniceae</taxon>
        <taxon>Anthephorinae</taxon>
        <taxon>Digitaria</taxon>
    </lineage>
</organism>
<evidence type="ECO:0000259" key="2">
    <source>
        <dbReference type="Pfam" id="PF12274"/>
    </source>
</evidence>
<dbReference type="PANTHER" id="PTHR34710">
    <property type="entry name" value="OS03G0834100 PROTEIN"/>
    <property type="match status" value="1"/>
</dbReference>
<evidence type="ECO:0000313" key="3">
    <source>
        <dbReference type="EMBL" id="KAF8670533.1"/>
    </source>
</evidence>
<dbReference type="Proteomes" id="UP000636709">
    <property type="component" value="Unassembled WGS sequence"/>
</dbReference>
<dbReference type="AlphaFoldDB" id="A0A835AWT7"/>
<feature type="compositionally biased region" description="Basic and acidic residues" evidence="1">
    <location>
        <begin position="47"/>
        <end position="57"/>
    </location>
</feature>
<comment type="caution">
    <text evidence="3">The sequence shown here is derived from an EMBL/GenBank/DDBJ whole genome shotgun (WGS) entry which is preliminary data.</text>
</comment>
<evidence type="ECO:0000313" key="4">
    <source>
        <dbReference type="Proteomes" id="UP000636709"/>
    </source>
</evidence>
<dbReference type="OrthoDB" id="678896at2759"/>
<evidence type="ECO:0000256" key="1">
    <source>
        <dbReference type="SAM" id="MobiDB-lite"/>
    </source>
</evidence>
<sequence>MPRRPIQTNAQRPRIAMAAAGGGWGGPEVEPDRPPVQYHMSDDEEDKAIYARADRPRSPTSPGYGHHRPIVDDDDGDDDMAEDDVDAAAGYYYSSSESDDEAWPDAPEYIYEDDPPDLAGAQRQAERYATYALDHYNADPSNVVKYELVEATDSNYIMVGYAHVNFVARPRGVAGEERRLFFAELHQQLGRDTMVPTCLRSLDSEDDRVGGVGGEPWEDFAEDEARYCFACHDAIEHPKDGTCYRAGH</sequence>